<reference evidence="2" key="1">
    <citation type="submission" date="2022-11" db="UniProtKB">
        <authorList>
            <consortium name="WormBaseParasite"/>
        </authorList>
    </citation>
    <scope>IDENTIFICATION</scope>
</reference>
<proteinExistence type="predicted"/>
<name>A0A915PUE5_9BILA</name>
<evidence type="ECO:0000313" key="1">
    <source>
        <dbReference type="Proteomes" id="UP000887581"/>
    </source>
</evidence>
<dbReference type="Proteomes" id="UP000887581">
    <property type="component" value="Unplaced"/>
</dbReference>
<dbReference type="AlphaFoldDB" id="A0A915PUE5"/>
<sequence length="73" mass="8931">MKVREDCHRSPQQCHRYLQRKGERRSLDRRNTAADPYWDTFYFPGRSQLRQRRRSEEELRLPLFIALILQASP</sequence>
<organism evidence="1 2">
    <name type="scientific">Setaria digitata</name>
    <dbReference type="NCBI Taxonomy" id="48799"/>
    <lineage>
        <taxon>Eukaryota</taxon>
        <taxon>Metazoa</taxon>
        <taxon>Ecdysozoa</taxon>
        <taxon>Nematoda</taxon>
        <taxon>Chromadorea</taxon>
        <taxon>Rhabditida</taxon>
        <taxon>Spirurina</taxon>
        <taxon>Spiruromorpha</taxon>
        <taxon>Filarioidea</taxon>
        <taxon>Setariidae</taxon>
        <taxon>Setaria</taxon>
    </lineage>
</organism>
<keyword evidence="1" id="KW-1185">Reference proteome</keyword>
<accession>A0A915PUE5</accession>
<protein>
    <submittedName>
        <fullName evidence="2">Uncharacterized protein</fullName>
    </submittedName>
</protein>
<evidence type="ECO:0000313" key="2">
    <source>
        <dbReference type="WBParaSite" id="sdigi.contig323.g7445.t1"/>
    </source>
</evidence>
<dbReference type="WBParaSite" id="sdigi.contig323.g7445.t1">
    <property type="protein sequence ID" value="sdigi.contig323.g7445.t1"/>
    <property type="gene ID" value="sdigi.contig323.g7445"/>
</dbReference>